<organism evidence="8 9">
    <name type="scientific">Staphylococcus simiae CCM 7213 = CCUG 51256</name>
    <dbReference type="NCBI Taxonomy" id="911238"/>
    <lineage>
        <taxon>Bacteria</taxon>
        <taxon>Bacillati</taxon>
        <taxon>Bacillota</taxon>
        <taxon>Bacilli</taxon>
        <taxon>Bacillales</taxon>
        <taxon>Staphylococcaceae</taxon>
        <taxon>Staphylococcus</taxon>
    </lineage>
</organism>
<dbReference type="Gene3D" id="2.60.120.200">
    <property type="match status" value="1"/>
</dbReference>
<evidence type="ECO:0000256" key="5">
    <source>
        <dbReference type="ARBA" id="ARBA00023088"/>
    </source>
</evidence>
<keyword evidence="9" id="KW-1185">Reference proteome</keyword>
<feature type="region of interest" description="Disordered" evidence="6">
    <location>
        <begin position="290"/>
        <end position="311"/>
    </location>
</feature>
<keyword evidence="5" id="KW-0572">Peptidoglycan-anchor</keyword>
<sequence length="549" mass="59591">MKKKSGPINKRVDFISNKLNKYSIRKFTVGTASILISSLMYLGIQNDAQAAENDANNQPENVTAESNSNIKSVDSNSKLQDVKSSENEVRNTSEGTQDTLEKNVETPNTEDNKVEKAVQPENTNVKEAATDSTAEEVKEEKATQPDSTNAKELEADSKAESAKEDKAAQLENKNIEKTEKSSTVESAKVKQAAQVEKSNVEKEKATSNSTKVNKPTLNKNTAVKQAEKKANVESTNTVTPRVAETVNAKKPEGLNVRVRSTRSVDNTPSVPSSNTRNVAEIPPVTLRGKDKFNNYGSVDIQNRPNDLDSPEVTRFNNVGDGTYGLKGAIQLKSPISFDKDFEFNIRVANNHQSVTTGADGWGLLFTKGNGNDYMQKGGILGPKGIENSAGFRIDTGFNSNDPMDKAEKQAGQGFRGYATFVKNGSDGTTSQVGQNIPNKGKADNSFAYADNATDTTDKKFHGQLLNNVKLKYNAATGKIRAEYANKVWEASISDLGLSKDDTYNFLITSSQRLGTVGGNAGQGTHANGWMRTDLAESTFELTPKVENKT</sequence>
<name>G5JK37_9STAP</name>
<feature type="compositionally biased region" description="Basic and acidic residues" evidence="6">
    <location>
        <begin position="135"/>
        <end position="182"/>
    </location>
</feature>
<feature type="compositionally biased region" description="Polar residues" evidence="6">
    <location>
        <begin position="63"/>
        <end position="79"/>
    </location>
</feature>
<dbReference type="Proteomes" id="UP000005413">
    <property type="component" value="Unassembled WGS sequence"/>
</dbReference>
<dbReference type="PANTHER" id="PTHR37824:SF1">
    <property type="entry name" value="IRON-REGULATED SURFACE DETERMINANT PROTEIN C"/>
    <property type="match status" value="1"/>
</dbReference>
<dbReference type="PANTHER" id="PTHR37824">
    <property type="entry name" value="IRON-REGULATED SURFACE DETERMINANT PROTEIN C"/>
    <property type="match status" value="1"/>
</dbReference>
<evidence type="ECO:0000259" key="7">
    <source>
        <dbReference type="Pfam" id="PF04650"/>
    </source>
</evidence>
<gene>
    <name evidence="8" type="ORF">SS7213T_09242</name>
</gene>
<feature type="non-terminal residue" evidence="8">
    <location>
        <position position="549"/>
    </location>
</feature>
<dbReference type="NCBIfam" id="TIGR01168">
    <property type="entry name" value="YSIRK_signal"/>
    <property type="match status" value="1"/>
</dbReference>
<feature type="compositionally biased region" description="Low complexity" evidence="6">
    <location>
        <begin position="52"/>
        <end position="61"/>
    </location>
</feature>
<evidence type="ECO:0000313" key="9">
    <source>
        <dbReference type="Proteomes" id="UP000005413"/>
    </source>
</evidence>
<dbReference type="Pfam" id="PF04650">
    <property type="entry name" value="YSIRK_signal"/>
    <property type="match status" value="1"/>
</dbReference>
<evidence type="ECO:0000256" key="2">
    <source>
        <dbReference type="ARBA" id="ARBA00022512"/>
    </source>
</evidence>
<accession>G5JK37</accession>
<reference evidence="8 9" key="1">
    <citation type="journal article" date="2012" name="BMC Genomics">
        <title>Comparative genomic analysis of the genus Staphylococcus including Staphylococcus aureus and its newly described sister species Staphylococcus simiae.</title>
        <authorList>
            <person name="Suzuki H."/>
            <person name="Lefebure T."/>
            <person name="Pavinski Bitar P."/>
            <person name="Stanhope M.J."/>
        </authorList>
    </citation>
    <scope>NUCLEOTIDE SEQUENCE [LARGE SCALE GENOMIC DNA]</scope>
    <source>
        <strain evidence="8 9">CCM 7213</strain>
    </source>
</reference>
<dbReference type="InterPro" id="IPR050436">
    <property type="entry name" value="IsdA"/>
</dbReference>
<dbReference type="AlphaFoldDB" id="G5JK37"/>
<dbReference type="EMBL" id="AEUN01000468">
    <property type="protein sequence ID" value="EHJ07459.1"/>
    <property type="molecule type" value="Genomic_DNA"/>
</dbReference>
<feature type="compositionally biased region" description="Basic and acidic residues" evidence="6">
    <location>
        <begin position="80"/>
        <end position="91"/>
    </location>
</feature>
<comment type="caution">
    <text evidence="8">The sequence shown here is derived from an EMBL/GenBank/DDBJ whole genome shotgun (WGS) entry which is preliminary data.</text>
</comment>
<keyword evidence="3" id="KW-0964">Secreted</keyword>
<proteinExistence type="predicted"/>
<evidence type="ECO:0000256" key="6">
    <source>
        <dbReference type="SAM" id="MobiDB-lite"/>
    </source>
</evidence>
<dbReference type="InterPro" id="IPR005877">
    <property type="entry name" value="YSIRK_signal_dom"/>
</dbReference>
<evidence type="ECO:0000256" key="4">
    <source>
        <dbReference type="ARBA" id="ARBA00022729"/>
    </source>
</evidence>
<protein>
    <submittedName>
        <fullName evidence="8">Putative cell wall-anchored protein</fullName>
    </submittedName>
</protein>
<keyword evidence="2" id="KW-0134">Cell wall</keyword>
<dbReference type="RefSeq" id="WP_002464541.1">
    <property type="nucleotide sequence ID" value="NZ_AEUN01000468.1"/>
</dbReference>
<dbReference type="InterPro" id="IPR013320">
    <property type="entry name" value="ConA-like_dom_sf"/>
</dbReference>
<comment type="subcellular location">
    <subcellularLocation>
        <location evidence="1">Secreted</location>
        <location evidence="1">Cell wall</location>
        <topology evidence="1">Peptidoglycan-anchor</topology>
    </subcellularLocation>
</comment>
<feature type="compositionally biased region" description="Polar residues" evidence="6">
    <location>
        <begin position="206"/>
        <end position="215"/>
    </location>
</feature>
<keyword evidence="4" id="KW-0732">Signal</keyword>
<evidence type="ECO:0000256" key="1">
    <source>
        <dbReference type="ARBA" id="ARBA00004168"/>
    </source>
</evidence>
<feature type="domain" description="YSIRK Gram-positive signal peptide" evidence="7">
    <location>
        <begin position="17"/>
        <end position="41"/>
    </location>
</feature>
<feature type="compositionally biased region" description="Basic and acidic residues" evidence="6">
    <location>
        <begin position="99"/>
        <end position="118"/>
    </location>
</feature>
<evidence type="ECO:0000313" key="8">
    <source>
        <dbReference type="EMBL" id="EHJ07459.1"/>
    </source>
</evidence>
<evidence type="ECO:0000256" key="3">
    <source>
        <dbReference type="ARBA" id="ARBA00022525"/>
    </source>
</evidence>
<feature type="region of interest" description="Disordered" evidence="6">
    <location>
        <begin position="52"/>
        <end position="215"/>
    </location>
</feature>
<dbReference type="SUPFAM" id="SSF49899">
    <property type="entry name" value="Concanavalin A-like lectins/glucanases"/>
    <property type="match status" value="1"/>
</dbReference>
<feature type="compositionally biased region" description="Polar residues" evidence="6">
    <location>
        <begin position="294"/>
        <end position="304"/>
    </location>
</feature>